<dbReference type="GO" id="GO:0006114">
    <property type="term" value="P:glycerol biosynthetic process"/>
    <property type="evidence" value="ECO:0007669"/>
    <property type="project" value="TreeGrafter"/>
</dbReference>
<evidence type="ECO:0000313" key="1">
    <source>
        <dbReference type="EMBL" id="MBB6557826.1"/>
    </source>
</evidence>
<dbReference type="NCBIfam" id="TIGR01509">
    <property type="entry name" value="HAD-SF-IA-v3"/>
    <property type="match status" value="1"/>
</dbReference>
<dbReference type="InterPro" id="IPR006439">
    <property type="entry name" value="HAD-SF_hydro_IA"/>
</dbReference>
<dbReference type="SFLD" id="SFLDG01135">
    <property type="entry name" value="C1.5.6:_HAD__Beta-PGM__Phospha"/>
    <property type="match status" value="1"/>
</dbReference>
<dbReference type="Proteomes" id="UP000575083">
    <property type="component" value="Unassembled WGS sequence"/>
</dbReference>
<dbReference type="PRINTS" id="PR00413">
    <property type="entry name" value="HADHALOGNASE"/>
</dbReference>
<dbReference type="SFLD" id="SFLDG01129">
    <property type="entry name" value="C1.5:_HAD__Beta-PGM__Phosphata"/>
    <property type="match status" value="1"/>
</dbReference>
<dbReference type="InterPro" id="IPR023198">
    <property type="entry name" value="PGP-like_dom2"/>
</dbReference>
<comment type="caution">
    <text evidence="1">The sequence shown here is derived from an EMBL/GenBank/DDBJ whole genome shotgun (WGS) entry which is preliminary data.</text>
</comment>
<dbReference type="AlphaFoldDB" id="A0A7X0PA65"/>
<dbReference type="PANTHER" id="PTHR18901:SF38">
    <property type="entry name" value="PSEUDOURIDINE-5'-PHOSPHATASE"/>
    <property type="match status" value="1"/>
</dbReference>
<dbReference type="InterPro" id="IPR023214">
    <property type="entry name" value="HAD_sf"/>
</dbReference>
<accession>A0A7X0PA65</accession>
<dbReference type="PANTHER" id="PTHR18901">
    <property type="entry name" value="2-DEOXYGLUCOSE-6-PHOSPHATE PHOSPHATASE 2"/>
    <property type="match status" value="1"/>
</dbReference>
<keyword evidence="1" id="KW-0378">Hydrolase</keyword>
<name>A0A7X0PA65_9BURK</name>
<evidence type="ECO:0000313" key="2">
    <source>
        <dbReference type="Proteomes" id="UP000575083"/>
    </source>
</evidence>
<organism evidence="1 2">
    <name type="scientific">Acidovorax soli</name>
    <dbReference type="NCBI Taxonomy" id="592050"/>
    <lineage>
        <taxon>Bacteria</taxon>
        <taxon>Pseudomonadati</taxon>
        <taxon>Pseudomonadota</taxon>
        <taxon>Betaproteobacteria</taxon>
        <taxon>Burkholderiales</taxon>
        <taxon>Comamonadaceae</taxon>
        <taxon>Acidovorax</taxon>
    </lineage>
</organism>
<dbReference type="Gene3D" id="1.10.150.240">
    <property type="entry name" value="Putative phosphatase, domain 2"/>
    <property type="match status" value="1"/>
</dbReference>
<sequence length="231" mass="24043">MPLPPFAAAIFDMDGLLIDSERATLRAWTEAALALGVVLHESDYLQVVGKAAQDSHAILQRHLGGAAPFEQAMAAVRAALEEGEGRELRFPLKPGAAALLAQLQAAGIPCAVASSSRTDEIAHRLARVGVLPHFAAVAGGNEVLRGKPDPALYALAAARLGVDPDRCLAFEDSHNGACAALAAGMGLVVVPDLLQPAPEVAQSCLAVLGSLQEALPRVPQWFASTVPRDSR</sequence>
<dbReference type="Gene3D" id="3.40.50.1000">
    <property type="entry name" value="HAD superfamily/HAD-like"/>
    <property type="match status" value="1"/>
</dbReference>
<dbReference type="RefSeq" id="WP_260420054.1">
    <property type="nucleotide sequence ID" value="NZ_JACHLK010000001.1"/>
</dbReference>
<dbReference type="SFLD" id="SFLDS00003">
    <property type="entry name" value="Haloacid_Dehalogenase"/>
    <property type="match status" value="1"/>
</dbReference>
<gene>
    <name evidence="1" type="ORF">HNP48_000490</name>
</gene>
<protein>
    <submittedName>
        <fullName evidence="1">HAD superfamily hydrolase (TIGR01509 family)</fullName>
    </submittedName>
</protein>
<dbReference type="InterPro" id="IPR036412">
    <property type="entry name" value="HAD-like_sf"/>
</dbReference>
<reference evidence="1 2" key="1">
    <citation type="submission" date="2020-08" db="EMBL/GenBank/DDBJ databases">
        <title>Functional genomics of gut bacteria from endangered species of beetles.</title>
        <authorList>
            <person name="Carlos-Shanley C."/>
        </authorList>
    </citation>
    <scope>NUCLEOTIDE SEQUENCE [LARGE SCALE GENOMIC DNA]</scope>
    <source>
        <strain evidence="1 2">S00198</strain>
    </source>
</reference>
<dbReference type="Pfam" id="PF00702">
    <property type="entry name" value="Hydrolase"/>
    <property type="match status" value="1"/>
</dbReference>
<keyword evidence="2" id="KW-1185">Reference proteome</keyword>
<dbReference type="GO" id="GO:0043136">
    <property type="term" value="F:sn-glycerol 3-phosphatase activity"/>
    <property type="evidence" value="ECO:0007669"/>
    <property type="project" value="TreeGrafter"/>
</dbReference>
<dbReference type="EMBL" id="JACHLK010000001">
    <property type="protein sequence ID" value="MBB6557826.1"/>
    <property type="molecule type" value="Genomic_DNA"/>
</dbReference>
<dbReference type="SUPFAM" id="SSF56784">
    <property type="entry name" value="HAD-like"/>
    <property type="match status" value="1"/>
</dbReference>
<proteinExistence type="predicted"/>